<dbReference type="Gene3D" id="3.30.230.10">
    <property type="match status" value="1"/>
</dbReference>
<dbReference type="Pfam" id="PF00825">
    <property type="entry name" value="Ribonuclease_P"/>
    <property type="match status" value="1"/>
</dbReference>
<dbReference type="HAMAP" id="MF_00227">
    <property type="entry name" value="RNase_P"/>
    <property type="match status" value="1"/>
</dbReference>
<comment type="function">
    <text evidence="1 7">RNaseP catalyzes the removal of the 5'-leader sequence from pre-tRNA to produce the mature 5'-terminus. It can also cleave other RNA substrates such as 4.5S RNA. The protein component plays an auxiliary but essential role in vivo by binding to the 5'-leader sequence and broadening the substrate specificity of the ribozyme.</text>
</comment>
<organism evidence="10 11">
    <name type="scientific">Azospirillum himalayense</name>
    <dbReference type="NCBI Taxonomy" id="654847"/>
    <lineage>
        <taxon>Bacteria</taxon>
        <taxon>Pseudomonadati</taxon>
        <taxon>Pseudomonadota</taxon>
        <taxon>Alphaproteobacteria</taxon>
        <taxon>Rhodospirillales</taxon>
        <taxon>Azospirillaceae</taxon>
        <taxon>Azospirillum</taxon>
    </lineage>
</organism>
<evidence type="ECO:0000313" key="10">
    <source>
        <dbReference type="EMBL" id="MFC5355936.1"/>
    </source>
</evidence>
<keyword evidence="4 7" id="KW-0255">Endonuclease</keyword>
<comment type="subunit">
    <text evidence="7">Consists of a catalytic RNA component (M1 or rnpB) and a protein subunit.</text>
</comment>
<feature type="region of interest" description="Disordered" evidence="9">
    <location>
        <begin position="129"/>
        <end position="165"/>
    </location>
</feature>
<feature type="compositionally biased region" description="Gly residues" evidence="9">
    <location>
        <begin position="152"/>
        <end position="165"/>
    </location>
</feature>
<dbReference type="SUPFAM" id="SSF54211">
    <property type="entry name" value="Ribosomal protein S5 domain 2-like"/>
    <property type="match status" value="1"/>
</dbReference>
<evidence type="ECO:0000256" key="1">
    <source>
        <dbReference type="ARBA" id="ARBA00002663"/>
    </source>
</evidence>
<proteinExistence type="inferred from homology"/>
<feature type="compositionally biased region" description="Basic and acidic residues" evidence="9">
    <location>
        <begin position="129"/>
        <end position="138"/>
    </location>
</feature>
<dbReference type="InterPro" id="IPR020568">
    <property type="entry name" value="Ribosomal_Su5_D2-typ_SF"/>
</dbReference>
<evidence type="ECO:0000256" key="4">
    <source>
        <dbReference type="ARBA" id="ARBA00022759"/>
    </source>
</evidence>
<keyword evidence="5 7" id="KW-0378">Hydrolase</keyword>
<dbReference type="GO" id="GO:0004526">
    <property type="term" value="F:ribonuclease P activity"/>
    <property type="evidence" value="ECO:0007669"/>
    <property type="project" value="UniProtKB-EC"/>
</dbReference>
<comment type="catalytic activity">
    <reaction evidence="7">
        <text>Endonucleolytic cleavage of RNA, removing 5'-extranucleotides from tRNA precursor.</text>
        <dbReference type="EC" id="3.1.26.5"/>
    </reaction>
</comment>
<evidence type="ECO:0000256" key="6">
    <source>
        <dbReference type="ARBA" id="ARBA00022884"/>
    </source>
</evidence>
<protein>
    <recommendedName>
        <fullName evidence="7 8">Ribonuclease P protein component</fullName>
        <shortName evidence="7">RNase P protein</shortName>
        <shortName evidence="7">RNaseP protein</shortName>
        <ecNumber evidence="7 8">3.1.26.5</ecNumber>
    </recommendedName>
    <alternativeName>
        <fullName evidence="7">Protein C5</fullName>
    </alternativeName>
</protein>
<evidence type="ECO:0000313" key="11">
    <source>
        <dbReference type="Proteomes" id="UP001596166"/>
    </source>
</evidence>
<dbReference type="EMBL" id="JBHSLC010000021">
    <property type="protein sequence ID" value="MFC5355936.1"/>
    <property type="molecule type" value="Genomic_DNA"/>
</dbReference>
<evidence type="ECO:0000256" key="3">
    <source>
        <dbReference type="ARBA" id="ARBA00022722"/>
    </source>
</evidence>
<sequence length="165" mass="17601">MAAPDPRVGRLKRRPEFLAVAGTRRKHVAPGLILQVRRHDERQRPAPGEPPIRLGLTASRKVGNAVVRNRARRRLREAARQILIAHAAPGHDFVLVARAATAERPWTELVGDLIAALKRLGLWRDISKSEVSKSDASRNEVNGGPNAVASNGGTGNGSGGGEAGA</sequence>
<gene>
    <name evidence="7 10" type="primary">rnpA</name>
    <name evidence="10" type="ORF">ACFPMG_13050</name>
</gene>
<dbReference type="InterPro" id="IPR020539">
    <property type="entry name" value="RNase_P_CS"/>
</dbReference>
<reference evidence="11" key="1">
    <citation type="journal article" date="2019" name="Int. J. Syst. Evol. Microbiol.">
        <title>The Global Catalogue of Microorganisms (GCM) 10K type strain sequencing project: providing services to taxonomists for standard genome sequencing and annotation.</title>
        <authorList>
            <consortium name="The Broad Institute Genomics Platform"/>
            <consortium name="The Broad Institute Genome Sequencing Center for Infectious Disease"/>
            <person name="Wu L."/>
            <person name="Ma J."/>
        </authorList>
    </citation>
    <scope>NUCLEOTIDE SEQUENCE [LARGE SCALE GENOMIC DNA]</scope>
    <source>
        <strain evidence="11">CCUG 58760</strain>
    </source>
</reference>
<evidence type="ECO:0000256" key="5">
    <source>
        <dbReference type="ARBA" id="ARBA00022801"/>
    </source>
</evidence>
<evidence type="ECO:0000256" key="7">
    <source>
        <dbReference type="HAMAP-Rule" id="MF_00227"/>
    </source>
</evidence>
<keyword evidence="6 7" id="KW-0694">RNA-binding</keyword>
<comment type="similarity">
    <text evidence="7">Belongs to the RnpA family.</text>
</comment>
<keyword evidence="11" id="KW-1185">Reference proteome</keyword>
<dbReference type="PROSITE" id="PS00648">
    <property type="entry name" value="RIBONUCLEASE_P"/>
    <property type="match status" value="1"/>
</dbReference>
<accession>A0ABW0G5P6</accession>
<evidence type="ECO:0000256" key="9">
    <source>
        <dbReference type="SAM" id="MobiDB-lite"/>
    </source>
</evidence>
<dbReference type="PANTHER" id="PTHR33992">
    <property type="entry name" value="RIBONUCLEASE P PROTEIN COMPONENT"/>
    <property type="match status" value="1"/>
</dbReference>
<dbReference type="InterPro" id="IPR014721">
    <property type="entry name" value="Ribsml_uS5_D2-typ_fold_subgr"/>
</dbReference>
<dbReference type="NCBIfam" id="TIGR00188">
    <property type="entry name" value="rnpA"/>
    <property type="match status" value="1"/>
</dbReference>
<evidence type="ECO:0000256" key="8">
    <source>
        <dbReference type="NCBIfam" id="TIGR00188"/>
    </source>
</evidence>
<evidence type="ECO:0000256" key="2">
    <source>
        <dbReference type="ARBA" id="ARBA00022694"/>
    </source>
</evidence>
<keyword evidence="2 7" id="KW-0819">tRNA processing</keyword>
<dbReference type="InterPro" id="IPR000100">
    <property type="entry name" value="RNase_P"/>
</dbReference>
<dbReference type="EC" id="3.1.26.5" evidence="7 8"/>
<dbReference type="RefSeq" id="WP_376995543.1">
    <property type="nucleotide sequence ID" value="NZ_JBHSLC010000021.1"/>
</dbReference>
<comment type="caution">
    <text evidence="10">The sequence shown here is derived from an EMBL/GenBank/DDBJ whole genome shotgun (WGS) entry which is preliminary data.</text>
</comment>
<dbReference type="Proteomes" id="UP001596166">
    <property type="component" value="Unassembled WGS sequence"/>
</dbReference>
<keyword evidence="3 7" id="KW-0540">Nuclease</keyword>
<dbReference type="PANTHER" id="PTHR33992:SF1">
    <property type="entry name" value="RIBONUCLEASE P PROTEIN COMPONENT"/>
    <property type="match status" value="1"/>
</dbReference>
<name>A0ABW0G5P6_9PROT</name>